<dbReference type="Proteomes" id="UP000288388">
    <property type="component" value="Unassembled WGS sequence"/>
</dbReference>
<evidence type="ECO:0000313" key="2">
    <source>
        <dbReference type="Proteomes" id="UP000288388"/>
    </source>
</evidence>
<comment type="caution">
    <text evidence="1">The sequence shown here is derived from an EMBL/GenBank/DDBJ whole genome shotgun (WGS) entry which is preliminary data.</text>
</comment>
<name>A0A437UPT9_ENTAV</name>
<evidence type="ECO:0000313" key="1">
    <source>
        <dbReference type="EMBL" id="RVU95645.1"/>
    </source>
</evidence>
<reference evidence="1 2" key="1">
    <citation type="submission" date="2018-12" db="EMBL/GenBank/DDBJ databases">
        <title>A novel vanA-carrying plasmid in a clinical isolate of Enterococcus avium.</title>
        <authorList>
            <person name="Bernasconi O.J."/>
            <person name="Luzzaro F."/>
            <person name="Endimiani A."/>
        </authorList>
    </citation>
    <scope>NUCLEOTIDE SEQUENCE [LARGE SCALE GENOMIC DNA]</scope>
    <source>
        <strain evidence="1 2">LC0559/18</strain>
    </source>
</reference>
<sequence length="92" mass="10552">MMDRLKNICCYAPMMVYATPEVELKVDKLCLDMVTLAAKGWTVDQLYYHVLARSSEVTGIEMVLSADSKGLVIVFRSEQEKQEVEEYASEYF</sequence>
<accession>A0A437UPT9</accession>
<protein>
    <submittedName>
        <fullName evidence="1">Uncharacterized protein</fullName>
    </submittedName>
</protein>
<dbReference type="EMBL" id="RYZS01000001">
    <property type="protein sequence ID" value="RVU95645.1"/>
    <property type="molecule type" value="Genomic_DNA"/>
</dbReference>
<proteinExistence type="predicted"/>
<organism evidence="1 2">
    <name type="scientific">Enterococcus avium</name>
    <name type="common">Streptococcus avium</name>
    <dbReference type="NCBI Taxonomy" id="33945"/>
    <lineage>
        <taxon>Bacteria</taxon>
        <taxon>Bacillati</taxon>
        <taxon>Bacillota</taxon>
        <taxon>Bacilli</taxon>
        <taxon>Lactobacillales</taxon>
        <taxon>Enterococcaceae</taxon>
        <taxon>Enterococcus</taxon>
    </lineage>
</organism>
<dbReference type="AlphaFoldDB" id="A0A437UPT9"/>
<gene>
    <name evidence="1" type="ORF">EK398_12775</name>
</gene>